<feature type="domain" description="Anthranilate synthase component I N-terminal" evidence="3">
    <location>
        <begin position="15"/>
        <end position="168"/>
    </location>
</feature>
<evidence type="ECO:0000256" key="1">
    <source>
        <dbReference type="SAM" id="MobiDB-lite"/>
    </source>
</evidence>
<comment type="caution">
    <text evidence="4">The sequence shown here is derived from an EMBL/GenBank/DDBJ whole genome shotgun (WGS) entry which is preliminary data.</text>
</comment>
<dbReference type="Proteomes" id="UP000297643">
    <property type="component" value="Unassembled WGS sequence"/>
</dbReference>
<feature type="compositionally biased region" description="Polar residues" evidence="1">
    <location>
        <begin position="507"/>
        <end position="518"/>
    </location>
</feature>
<dbReference type="Gene3D" id="3.60.120.10">
    <property type="entry name" value="Anthranilate synthase"/>
    <property type="match status" value="1"/>
</dbReference>
<dbReference type="InterPro" id="IPR019999">
    <property type="entry name" value="Anth_synth_I-like"/>
</dbReference>
<dbReference type="GO" id="GO:0008153">
    <property type="term" value="P:4-aminobenzoate biosynthetic process"/>
    <property type="evidence" value="ECO:0007669"/>
    <property type="project" value="TreeGrafter"/>
</dbReference>
<gene>
    <name evidence="4" type="ORF">E3O32_08175</name>
</gene>
<name>A0A4R8WAR5_9MICO</name>
<dbReference type="InterPro" id="IPR006805">
    <property type="entry name" value="Anth_synth_I_N"/>
</dbReference>
<evidence type="ECO:0000259" key="3">
    <source>
        <dbReference type="Pfam" id="PF04715"/>
    </source>
</evidence>
<dbReference type="PANTHER" id="PTHR11236">
    <property type="entry name" value="AMINOBENZOATE/ANTHRANILATE SYNTHASE"/>
    <property type="match status" value="1"/>
</dbReference>
<dbReference type="SUPFAM" id="SSF56322">
    <property type="entry name" value="ADC synthase"/>
    <property type="match status" value="1"/>
</dbReference>
<keyword evidence="5" id="KW-1185">Reference proteome</keyword>
<protein>
    <submittedName>
        <fullName evidence="4">Anthranilate synthase component I family protein</fullName>
    </submittedName>
</protein>
<dbReference type="PRINTS" id="PR00095">
    <property type="entry name" value="ANTSNTHASEI"/>
</dbReference>
<sequence length="518" mass="54392">MPAPIRRFPLPGWWDPEFVYLTLYRSCSHSFWLDAGVAAGDGFSYLGAADAASRFVTASVPEGTVTVTFPETDPDSGAGVGGGAVTLPETIFEFLREDLAAAESEPDDAAGTDAAGGRGSESGFRLGWVGWLGYELGSQTVGASVHDSRYPDAALLQVDRAIEFDHAGLTVTLLARTGPGGATAGTLEQWAAEVLAALRAAAGTSVSRMPAQARADVRIDAPVAAHWRHDPERYDALIRHCQASITAGDAYQLCLTNEILVDAHPDPVDAYLRLRAGSPSHHGGLLRFGETALLSASPEQFLAVSRAGRVSTRPIKGTRRRSTGVIRDLALRTELETSEKERAENLMIVDLMRNDLGRIAELGSVAVTQLLDVESYAHVHQLVSTVEARLAAGLTGVDAVEFCFPAGSMTGVPKPSAMGILDRLEAGPRGIYSGAFGYFGFDGAVDLAMVIRSIVIDRDGASIGTGGGITALSDPAEEIEETRIKAAALLDVLGAPKTHPARPPGTPSATPAGQGLVT</sequence>
<feature type="region of interest" description="Disordered" evidence="1">
    <location>
        <begin position="496"/>
        <end position="518"/>
    </location>
</feature>
<organism evidence="4 5">
    <name type="scientific">Cryobacterium mannosilyticum</name>
    <dbReference type="NCBI Taxonomy" id="1259190"/>
    <lineage>
        <taxon>Bacteria</taxon>
        <taxon>Bacillati</taxon>
        <taxon>Actinomycetota</taxon>
        <taxon>Actinomycetes</taxon>
        <taxon>Micrococcales</taxon>
        <taxon>Microbacteriaceae</taxon>
        <taxon>Cryobacterium</taxon>
    </lineage>
</organism>
<accession>A0A4R8WAR5</accession>
<dbReference type="EMBL" id="SOFM01000023">
    <property type="protein sequence ID" value="TFC04127.1"/>
    <property type="molecule type" value="Genomic_DNA"/>
</dbReference>
<dbReference type="RefSeq" id="WP_134508415.1">
    <property type="nucleotide sequence ID" value="NZ_SOFM01000023.1"/>
</dbReference>
<dbReference type="GO" id="GO:0046820">
    <property type="term" value="F:4-amino-4-deoxychorismate synthase activity"/>
    <property type="evidence" value="ECO:0007669"/>
    <property type="project" value="TreeGrafter"/>
</dbReference>
<dbReference type="Pfam" id="PF04715">
    <property type="entry name" value="Anth_synt_I_N"/>
    <property type="match status" value="1"/>
</dbReference>
<dbReference type="InterPro" id="IPR005801">
    <property type="entry name" value="ADC_synthase"/>
</dbReference>
<dbReference type="GO" id="GO:0005737">
    <property type="term" value="C:cytoplasm"/>
    <property type="evidence" value="ECO:0007669"/>
    <property type="project" value="TreeGrafter"/>
</dbReference>
<proteinExistence type="predicted"/>
<dbReference type="Pfam" id="PF00425">
    <property type="entry name" value="Chorismate_bind"/>
    <property type="match status" value="1"/>
</dbReference>
<feature type="domain" description="Chorismate-utilising enzyme C-terminal" evidence="2">
    <location>
        <begin position="231"/>
        <end position="485"/>
    </location>
</feature>
<evidence type="ECO:0000259" key="2">
    <source>
        <dbReference type="Pfam" id="PF00425"/>
    </source>
</evidence>
<dbReference type="InterPro" id="IPR015890">
    <property type="entry name" value="Chorismate_C"/>
</dbReference>
<evidence type="ECO:0000313" key="5">
    <source>
        <dbReference type="Proteomes" id="UP000297643"/>
    </source>
</evidence>
<dbReference type="PANTHER" id="PTHR11236:SF18">
    <property type="entry name" value="AMINODEOXYCHORISMATE SYNTHASE"/>
    <property type="match status" value="1"/>
</dbReference>
<dbReference type="GO" id="GO:0000162">
    <property type="term" value="P:L-tryptophan biosynthetic process"/>
    <property type="evidence" value="ECO:0007669"/>
    <property type="project" value="TreeGrafter"/>
</dbReference>
<dbReference type="AlphaFoldDB" id="A0A4R8WAR5"/>
<reference evidence="4 5" key="1">
    <citation type="submission" date="2019-03" db="EMBL/GenBank/DDBJ databases">
        <title>Genomics of glacier-inhabiting Cryobacterium strains.</title>
        <authorList>
            <person name="Liu Q."/>
            <person name="Xin Y.-H."/>
        </authorList>
    </citation>
    <scope>NUCLEOTIDE SEQUENCE [LARGE SCALE GENOMIC DNA]</scope>
    <source>
        <strain evidence="4 5">RHLT2-21</strain>
    </source>
</reference>
<evidence type="ECO:0000313" key="4">
    <source>
        <dbReference type="EMBL" id="TFC04127.1"/>
    </source>
</evidence>